<dbReference type="EMBL" id="CM056742">
    <property type="protein sequence ID" value="KAJ8679551.1"/>
    <property type="molecule type" value="Genomic_DNA"/>
</dbReference>
<comment type="caution">
    <text evidence="1">The sequence shown here is derived from an EMBL/GenBank/DDBJ whole genome shotgun (WGS) entry which is preliminary data.</text>
</comment>
<evidence type="ECO:0000313" key="2">
    <source>
        <dbReference type="Proteomes" id="UP001239111"/>
    </source>
</evidence>
<reference evidence="1" key="1">
    <citation type="submission" date="2023-04" db="EMBL/GenBank/DDBJ databases">
        <title>A chromosome-level genome assembly of the parasitoid wasp Eretmocerus hayati.</title>
        <authorList>
            <person name="Zhong Y."/>
            <person name="Liu S."/>
            <person name="Liu Y."/>
        </authorList>
    </citation>
    <scope>NUCLEOTIDE SEQUENCE</scope>
    <source>
        <strain evidence="1">ZJU_SS_LIU_2023</strain>
    </source>
</reference>
<evidence type="ECO:0000313" key="1">
    <source>
        <dbReference type="EMBL" id="KAJ8679551.1"/>
    </source>
</evidence>
<proteinExistence type="predicted"/>
<keyword evidence="2" id="KW-1185">Reference proteome</keyword>
<gene>
    <name evidence="1" type="ORF">QAD02_015338</name>
</gene>
<protein>
    <submittedName>
        <fullName evidence="1">Uncharacterized protein</fullName>
    </submittedName>
</protein>
<organism evidence="1 2">
    <name type="scientific">Eretmocerus hayati</name>
    <dbReference type="NCBI Taxonomy" id="131215"/>
    <lineage>
        <taxon>Eukaryota</taxon>
        <taxon>Metazoa</taxon>
        <taxon>Ecdysozoa</taxon>
        <taxon>Arthropoda</taxon>
        <taxon>Hexapoda</taxon>
        <taxon>Insecta</taxon>
        <taxon>Pterygota</taxon>
        <taxon>Neoptera</taxon>
        <taxon>Endopterygota</taxon>
        <taxon>Hymenoptera</taxon>
        <taxon>Apocrita</taxon>
        <taxon>Proctotrupomorpha</taxon>
        <taxon>Chalcidoidea</taxon>
        <taxon>Aphelinidae</taxon>
        <taxon>Aphelininae</taxon>
        <taxon>Eretmocerus</taxon>
    </lineage>
</organism>
<sequence length="313" mass="34517">MTASSFLIFLGVMIQVCLLVNGDCPTKAPCPVSLSMPIADDGRRTFKDDGALDFDGQVYPVGSFWCPEDSDETRICACKLENSRPCLRKCCRWGESVLLLPRQPRQCETLEPEEASSRKHHLLVQLGKLLEDGAADGNVTGVFDDVDELLVLEGSGEKACPHGLKLLPLEPKMYPEDTYLLLANGSLWLELEKKVLAPEAFCLDHEARTKRGKDQEDELLVMRCYDPSEGAEAAEEMQGSPALHRLGCALSVPFLAVTFFVYALVPELRNIYGKTLMCYVLSLLAAYGSITLANSQGWGIVCRINGKYSKIFA</sequence>
<dbReference type="Proteomes" id="UP001239111">
    <property type="component" value="Chromosome 2"/>
</dbReference>
<name>A0ACC2P7Z7_9HYME</name>
<accession>A0ACC2P7Z7</accession>